<evidence type="ECO:0000256" key="9">
    <source>
        <dbReference type="ARBA" id="ARBA00023027"/>
    </source>
</evidence>
<comment type="pathway">
    <text evidence="2 11">Cofactor biosynthesis; NAD(+) biosynthesis; deamido-NAD(+) from nicotinate D-ribonucleotide: step 1/1.</text>
</comment>
<dbReference type="RefSeq" id="WP_085052761.1">
    <property type="nucleotide sequence ID" value="NZ_LNQR01000076.1"/>
</dbReference>
<dbReference type="NCBIfam" id="TIGR00482">
    <property type="entry name" value="nicotinate (nicotinamide) nucleotide adenylyltransferase"/>
    <property type="match status" value="1"/>
</dbReference>
<evidence type="ECO:0000256" key="5">
    <source>
        <dbReference type="ARBA" id="ARBA00022679"/>
    </source>
</evidence>
<keyword evidence="8 11" id="KW-0067">ATP-binding</keyword>
<comment type="catalytic activity">
    <reaction evidence="10 11">
        <text>nicotinate beta-D-ribonucleotide + ATP + H(+) = deamido-NAD(+) + diphosphate</text>
        <dbReference type="Rhea" id="RHEA:22860"/>
        <dbReference type="ChEBI" id="CHEBI:15378"/>
        <dbReference type="ChEBI" id="CHEBI:30616"/>
        <dbReference type="ChEBI" id="CHEBI:33019"/>
        <dbReference type="ChEBI" id="CHEBI:57502"/>
        <dbReference type="ChEBI" id="CHEBI:58437"/>
        <dbReference type="EC" id="2.7.7.18"/>
    </reaction>
</comment>
<protein>
    <recommendedName>
        <fullName evidence="11">Probable nicotinate-nucleotide adenylyltransferase</fullName>
        <ecNumber evidence="11">2.7.7.18</ecNumber>
    </recommendedName>
    <alternativeName>
        <fullName evidence="11">Deamido-NAD(+) diphosphorylase</fullName>
    </alternativeName>
    <alternativeName>
        <fullName evidence="11">Deamido-NAD(+) pyrophosphorylase</fullName>
    </alternativeName>
    <alternativeName>
        <fullName evidence="11">Nicotinate mononucleotide adenylyltransferase</fullName>
        <shortName evidence="11">NaMN adenylyltransferase</shortName>
    </alternativeName>
</protein>
<evidence type="ECO:0000259" key="12">
    <source>
        <dbReference type="Pfam" id="PF01467"/>
    </source>
</evidence>
<keyword evidence="4 11" id="KW-0662">Pyridine nucleotide biosynthesis</keyword>
<dbReference type="InterPro" id="IPR014729">
    <property type="entry name" value="Rossmann-like_a/b/a_fold"/>
</dbReference>
<evidence type="ECO:0000256" key="7">
    <source>
        <dbReference type="ARBA" id="ARBA00022741"/>
    </source>
</evidence>
<feature type="domain" description="Cytidyltransferase-like" evidence="12">
    <location>
        <begin position="4"/>
        <end position="183"/>
    </location>
</feature>
<dbReference type="NCBIfam" id="TIGR00125">
    <property type="entry name" value="cyt_tran_rel"/>
    <property type="match status" value="1"/>
</dbReference>
<evidence type="ECO:0000256" key="2">
    <source>
        <dbReference type="ARBA" id="ARBA00005019"/>
    </source>
</evidence>
<dbReference type="InterPro" id="IPR005248">
    <property type="entry name" value="NadD/NMNAT"/>
</dbReference>
<dbReference type="Gene3D" id="3.40.50.620">
    <property type="entry name" value="HUPs"/>
    <property type="match status" value="1"/>
</dbReference>
<dbReference type="Proteomes" id="UP000060487">
    <property type="component" value="Unassembled WGS sequence"/>
</dbReference>
<dbReference type="EMBL" id="LNQR01000076">
    <property type="protein sequence ID" value="KWT83471.1"/>
    <property type="molecule type" value="Genomic_DNA"/>
</dbReference>
<keyword evidence="5 11" id="KW-0808">Transferase</keyword>
<dbReference type="PANTHER" id="PTHR39321">
    <property type="entry name" value="NICOTINATE-NUCLEOTIDE ADENYLYLTRANSFERASE-RELATED"/>
    <property type="match status" value="1"/>
</dbReference>
<evidence type="ECO:0000256" key="8">
    <source>
        <dbReference type="ARBA" id="ARBA00022840"/>
    </source>
</evidence>
<dbReference type="Pfam" id="PF01467">
    <property type="entry name" value="CTP_transf_like"/>
    <property type="match status" value="1"/>
</dbReference>
<dbReference type="PANTHER" id="PTHR39321:SF3">
    <property type="entry name" value="PHOSPHOPANTETHEINE ADENYLYLTRANSFERASE"/>
    <property type="match status" value="1"/>
</dbReference>
<dbReference type="HAMAP" id="MF_00244">
    <property type="entry name" value="NaMN_adenylyltr"/>
    <property type="match status" value="1"/>
</dbReference>
<comment type="caution">
    <text evidence="13">The sequence shown here is derived from an EMBL/GenBank/DDBJ whole genome shotgun (WGS) entry which is preliminary data.</text>
</comment>
<keyword evidence="9 11" id="KW-0520">NAD</keyword>
<accession>A0ABR5SEX9</accession>
<comment type="similarity">
    <text evidence="3 11">Belongs to the NadD family.</text>
</comment>
<dbReference type="NCBIfam" id="NF000840">
    <property type="entry name" value="PRK00071.1-3"/>
    <property type="match status" value="1"/>
</dbReference>
<keyword evidence="14" id="KW-1185">Reference proteome</keyword>
<gene>
    <name evidence="11 13" type="primary">nadD</name>
    <name evidence="13" type="ORF">ASN18_2159</name>
</gene>
<dbReference type="CDD" id="cd02165">
    <property type="entry name" value="NMNAT"/>
    <property type="match status" value="1"/>
</dbReference>
<evidence type="ECO:0000256" key="3">
    <source>
        <dbReference type="ARBA" id="ARBA00009014"/>
    </source>
</evidence>
<proteinExistence type="inferred from homology"/>
<sequence length="212" mass="24383">MIGLFGGTFNPIHYGHLRAAEELREMFPLEKVVFIPANNPPLKRDALAPSHHRFEMTRLAITGNTDFVLSDIESKSEEASYTVNTIGEMKRQYPGDTICFVLGLDAFLEMPKWFKADEILVNVKLLVMTRPPIPMEKIKDSPYIDKDNIRMNDRLSQIRLKNGRHLSVAHITPHNISSTEIRQSIMEGRTIKYLLPESVESYIINNELYKIR</sequence>
<dbReference type="InterPro" id="IPR004821">
    <property type="entry name" value="Cyt_trans-like"/>
</dbReference>
<dbReference type="SUPFAM" id="SSF52374">
    <property type="entry name" value="Nucleotidylyl transferase"/>
    <property type="match status" value="1"/>
</dbReference>
<evidence type="ECO:0000256" key="11">
    <source>
        <dbReference type="HAMAP-Rule" id="MF_00244"/>
    </source>
</evidence>
<evidence type="ECO:0000256" key="6">
    <source>
        <dbReference type="ARBA" id="ARBA00022695"/>
    </source>
</evidence>
<evidence type="ECO:0000256" key="1">
    <source>
        <dbReference type="ARBA" id="ARBA00002324"/>
    </source>
</evidence>
<dbReference type="EC" id="2.7.7.18" evidence="11"/>
<dbReference type="GO" id="GO:0004515">
    <property type="term" value="F:nicotinate-nucleotide adenylyltransferase activity"/>
    <property type="evidence" value="ECO:0007669"/>
    <property type="project" value="UniProtKB-EC"/>
</dbReference>
<organism evidence="13 14">
    <name type="scientific">Candidatus Magnetominusculus xianensis</name>
    <dbReference type="NCBI Taxonomy" id="1748249"/>
    <lineage>
        <taxon>Bacteria</taxon>
        <taxon>Pseudomonadati</taxon>
        <taxon>Nitrospirota</taxon>
        <taxon>Nitrospiria</taxon>
        <taxon>Nitrospirales</taxon>
        <taxon>Nitrospiraceae</taxon>
        <taxon>Candidatus Magnetominusculus</taxon>
    </lineage>
</organism>
<evidence type="ECO:0000256" key="4">
    <source>
        <dbReference type="ARBA" id="ARBA00022642"/>
    </source>
</evidence>
<reference evidence="13 14" key="1">
    <citation type="submission" date="2015-11" db="EMBL/GenBank/DDBJ databases">
        <authorList>
            <person name="Lin W."/>
        </authorList>
    </citation>
    <scope>NUCLEOTIDE SEQUENCE [LARGE SCALE GENOMIC DNA]</scope>
    <source>
        <strain evidence="13 14">HCH-1</strain>
    </source>
</reference>
<evidence type="ECO:0000256" key="10">
    <source>
        <dbReference type="ARBA" id="ARBA00048721"/>
    </source>
</evidence>
<evidence type="ECO:0000313" key="13">
    <source>
        <dbReference type="EMBL" id="KWT83471.1"/>
    </source>
</evidence>
<comment type="function">
    <text evidence="1 11">Catalyzes the reversible adenylation of nicotinate mononucleotide (NaMN) to nicotinic acid adenine dinucleotide (NaAD).</text>
</comment>
<evidence type="ECO:0000313" key="14">
    <source>
        <dbReference type="Proteomes" id="UP000060487"/>
    </source>
</evidence>
<keyword evidence="7 11" id="KW-0547">Nucleotide-binding</keyword>
<keyword evidence="6 11" id="KW-0548">Nucleotidyltransferase</keyword>
<name>A0ABR5SEX9_9BACT</name>